<dbReference type="SUPFAM" id="SSF53649">
    <property type="entry name" value="Alkaline phosphatase-like"/>
    <property type="match status" value="1"/>
</dbReference>
<feature type="domain" description="Sulfatase N-terminal" evidence="5">
    <location>
        <begin position="26"/>
        <end position="382"/>
    </location>
</feature>
<evidence type="ECO:0000259" key="5">
    <source>
        <dbReference type="Pfam" id="PF00884"/>
    </source>
</evidence>
<dbReference type="Pfam" id="PF00884">
    <property type="entry name" value="Sulfatase"/>
    <property type="match status" value="1"/>
</dbReference>
<evidence type="ECO:0000313" key="6">
    <source>
        <dbReference type="EMBL" id="SKB96928.1"/>
    </source>
</evidence>
<keyword evidence="7" id="KW-1185">Reference proteome</keyword>
<dbReference type="EMBL" id="FUZF01000017">
    <property type="protein sequence ID" value="SKB96928.1"/>
    <property type="molecule type" value="Genomic_DNA"/>
</dbReference>
<dbReference type="PANTHER" id="PTHR42693">
    <property type="entry name" value="ARYLSULFATASE FAMILY MEMBER"/>
    <property type="match status" value="1"/>
</dbReference>
<dbReference type="AlphaFoldDB" id="A0A1T5FLG7"/>
<dbReference type="GO" id="GO:0004065">
    <property type="term" value="F:arylsulfatase activity"/>
    <property type="evidence" value="ECO:0007669"/>
    <property type="project" value="TreeGrafter"/>
</dbReference>
<evidence type="ECO:0000256" key="4">
    <source>
        <dbReference type="ARBA" id="ARBA00022837"/>
    </source>
</evidence>
<comment type="similarity">
    <text evidence="1">Belongs to the sulfatase family.</text>
</comment>
<dbReference type="STRING" id="1513896.SAMN05660841_03344"/>
<gene>
    <name evidence="6" type="ORF">SAMN05660841_03344</name>
</gene>
<dbReference type="InterPro" id="IPR000917">
    <property type="entry name" value="Sulfatase_N"/>
</dbReference>
<dbReference type="Gene3D" id="3.30.1120.10">
    <property type="match status" value="1"/>
</dbReference>
<proteinExistence type="inferred from homology"/>
<accession>A0A1T5FLG7</accession>
<dbReference type="CDD" id="cd16145">
    <property type="entry name" value="ARS_like"/>
    <property type="match status" value="1"/>
</dbReference>
<evidence type="ECO:0000256" key="3">
    <source>
        <dbReference type="ARBA" id="ARBA00022801"/>
    </source>
</evidence>
<sequence length="496" mass="55949">MINKKIAVVFWLSLLLLADVFGQGRPNIIYIYADDLGYGELGSYGQKIIKTPNLDRMATEGMLFTQHYTSTPVCAPARAMLLTGRHGGHSYIRGNYEMGGFSDREEGGQMPLPEGTFTVAHMLKNQGYKTGIIGKWGLGMHFTSGNPNKHGFDYAYGYLDQKQAHNYYPTHLWENGKRDNLTNKETFVHAKLSEAEATDENFNRFTGNENAIDKMTEKAVSFIKSNKSTPFFLYLPYTLPHVALQAPDRWIKYYNSYFKNEKPYLGGQGYNPQKYPLATYAAMISYLDEQVGIILSNIKELGLDENTIIMFSSDNGPTFNGGVNAELFNSTANLRGLKMDVYEGGIRVPFIARWPKHIPSGVKSDLPSVQYDLMATLAELTGTEVPTTDGISFLPTLLGKPNKQSGRDFIYFEYPEKGGQLAIRMGDWKGVKIDVRTNPNASWSLFNLKLDPKEQNDVAHHNLDVLRKLDEIVLSEHQNAHIREWEFINSKMPISK</sequence>
<dbReference type="OrthoDB" id="9764377at2"/>
<evidence type="ECO:0000256" key="2">
    <source>
        <dbReference type="ARBA" id="ARBA00022723"/>
    </source>
</evidence>
<dbReference type="InterPro" id="IPR024607">
    <property type="entry name" value="Sulfatase_CS"/>
</dbReference>
<protein>
    <submittedName>
        <fullName evidence="6">Arylsulfatase A</fullName>
    </submittedName>
</protein>
<evidence type="ECO:0000256" key="1">
    <source>
        <dbReference type="ARBA" id="ARBA00008779"/>
    </source>
</evidence>
<dbReference type="Gene3D" id="3.40.720.10">
    <property type="entry name" value="Alkaline Phosphatase, subunit A"/>
    <property type="match status" value="1"/>
</dbReference>
<dbReference type="PANTHER" id="PTHR42693:SF53">
    <property type="entry name" value="ENDO-4-O-SULFATASE"/>
    <property type="match status" value="1"/>
</dbReference>
<name>A0A1T5FLG7_9SPHI</name>
<evidence type="ECO:0000313" key="7">
    <source>
        <dbReference type="Proteomes" id="UP000190150"/>
    </source>
</evidence>
<dbReference type="Proteomes" id="UP000190150">
    <property type="component" value="Unassembled WGS sequence"/>
</dbReference>
<dbReference type="InterPro" id="IPR017850">
    <property type="entry name" value="Alkaline_phosphatase_core_sf"/>
</dbReference>
<dbReference type="PROSITE" id="PS00523">
    <property type="entry name" value="SULFATASE_1"/>
    <property type="match status" value="1"/>
</dbReference>
<dbReference type="GO" id="GO:0046872">
    <property type="term" value="F:metal ion binding"/>
    <property type="evidence" value="ECO:0007669"/>
    <property type="project" value="UniProtKB-KW"/>
</dbReference>
<keyword evidence="4" id="KW-0106">Calcium</keyword>
<keyword evidence="2" id="KW-0479">Metal-binding</keyword>
<dbReference type="InterPro" id="IPR050738">
    <property type="entry name" value="Sulfatase"/>
</dbReference>
<organism evidence="6 7">
    <name type="scientific">Sphingobacterium nematocida</name>
    <dbReference type="NCBI Taxonomy" id="1513896"/>
    <lineage>
        <taxon>Bacteria</taxon>
        <taxon>Pseudomonadati</taxon>
        <taxon>Bacteroidota</taxon>
        <taxon>Sphingobacteriia</taxon>
        <taxon>Sphingobacteriales</taxon>
        <taxon>Sphingobacteriaceae</taxon>
        <taxon>Sphingobacterium</taxon>
    </lineage>
</organism>
<reference evidence="7" key="1">
    <citation type="submission" date="2017-02" db="EMBL/GenBank/DDBJ databases">
        <authorList>
            <person name="Varghese N."/>
            <person name="Submissions S."/>
        </authorList>
    </citation>
    <scope>NUCLEOTIDE SEQUENCE [LARGE SCALE GENOMIC DNA]</scope>
    <source>
        <strain evidence="7">DSM 24091</strain>
    </source>
</reference>
<dbReference type="RefSeq" id="WP_079644788.1">
    <property type="nucleotide sequence ID" value="NZ_FUZF01000017.1"/>
</dbReference>
<keyword evidence="3" id="KW-0378">Hydrolase</keyword>